<evidence type="ECO:0000313" key="3">
    <source>
        <dbReference type="Proteomes" id="UP000799779"/>
    </source>
</evidence>
<reference evidence="2" key="1">
    <citation type="journal article" date="2020" name="Stud. Mycol.">
        <title>101 Dothideomycetes genomes: a test case for predicting lifestyles and emergence of pathogens.</title>
        <authorList>
            <person name="Haridas S."/>
            <person name="Albert R."/>
            <person name="Binder M."/>
            <person name="Bloem J."/>
            <person name="Labutti K."/>
            <person name="Salamov A."/>
            <person name="Andreopoulos B."/>
            <person name="Baker S."/>
            <person name="Barry K."/>
            <person name="Bills G."/>
            <person name="Bluhm B."/>
            <person name="Cannon C."/>
            <person name="Castanera R."/>
            <person name="Culley D."/>
            <person name="Daum C."/>
            <person name="Ezra D."/>
            <person name="Gonzalez J."/>
            <person name="Henrissat B."/>
            <person name="Kuo A."/>
            <person name="Liang C."/>
            <person name="Lipzen A."/>
            <person name="Lutzoni F."/>
            <person name="Magnuson J."/>
            <person name="Mondo S."/>
            <person name="Nolan M."/>
            <person name="Ohm R."/>
            <person name="Pangilinan J."/>
            <person name="Park H.-J."/>
            <person name="Ramirez L."/>
            <person name="Alfaro M."/>
            <person name="Sun H."/>
            <person name="Tritt A."/>
            <person name="Yoshinaga Y."/>
            <person name="Zwiers L.-H."/>
            <person name="Turgeon B."/>
            <person name="Goodwin S."/>
            <person name="Spatafora J."/>
            <person name="Crous P."/>
            <person name="Grigoriev I."/>
        </authorList>
    </citation>
    <scope>NUCLEOTIDE SEQUENCE</scope>
    <source>
        <strain evidence="2">CBS 123094</strain>
    </source>
</reference>
<sequence length="146" mass="16113">MAEPFGIAAGAVSIAAAFTTCVDCFDYVQHGRHFGRDYQTELISLDCARLRLTHWGEAVLVLFADTAKISKTYRLEMKTGDDLTVLAPNDLDPTVFGLRNKMKELALRRQKAGLFIIAPNKDLVNGITSLVDSIEKIFPAPEKKLA</sequence>
<dbReference type="InterPro" id="IPR029498">
    <property type="entry name" value="HeLo_dom"/>
</dbReference>
<gene>
    <name evidence="2" type="ORF">P154DRAFT_571175</name>
</gene>
<evidence type="ECO:0000259" key="1">
    <source>
        <dbReference type="Pfam" id="PF14479"/>
    </source>
</evidence>
<accession>A0A6A5WXH0</accession>
<dbReference type="OrthoDB" id="3777832at2759"/>
<dbReference type="EMBL" id="ML977563">
    <property type="protein sequence ID" value="KAF2005449.1"/>
    <property type="molecule type" value="Genomic_DNA"/>
</dbReference>
<proteinExistence type="predicted"/>
<dbReference type="InterPro" id="IPR038305">
    <property type="entry name" value="HeLo_sf"/>
</dbReference>
<dbReference type="AlphaFoldDB" id="A0A6A5WXH0"/>
<feature type="domain" description="Prion-inhibition and propagation HeLo" evidence="1">
    <location>
        <begin position="6"/>
        <end position="61"/>
    </location>
</feature>
<organism evidence="2 3">
    <name type="scientific">Amniculicola lignicola CBS 123094</name>
    <dbReference type="NCBI Taxonomy" id="1392246"/>
    <lineage>
        <taxon>Eukaryota</taxon>
        <taxon>Fungi</taxon>
        <taxon>Dikarya</taxon>
        <taxon>Ascomycota</taxon>
        <taxon>Pezizomycotina</taxon>
        <taxon>Dothideomycetes</taxon>
        <taxon>Pleosporomycetidae</taxon>
        <taxon>Pleosporales</taxon>
        <taxon>Amniculicolaceae</taxon>
        <taxon>Amniculicola</taxon>
    </lineage>
</organism>
<keyword evidence="3" id="KW-1185">Reference proteome</keyword>
<dbReference type="Proteomes" id="UP000799779">
    <property type="component" value="Unassembled WGS sequence"/>
</dbReference>
<dbReference type="Gene3D" id="1.20.120.1020">
    <property type="entry name" value="Prion-inhibition and propagation, HeLo domain"/>
    <property type="match status" value="1"/>
</dbReference>
<evidence type="ECO:0000313" key="2">
    <source>
        <dbReference type="EMBL" id="KAF2005449.1"/>
    </source>
</evidence>
<dbReference type="Pfam" id="PF14479">
    <property type="entry name" value="HeLo"/>
    <property type="match status" value="1"/>
</dbReference>
<name>A0A6A5WXH0_9PLEO</name>
<protein>
    <recommendedName>
        <fullName evidence="1">Prion-inhibition and propagation HeLo domain-containing protein</fullName>
    </recommendedName>
</protein>